<evidence type="ECO:0000313" key="2">
    <source>
        <dbReference type="Proteomes" id="UP000198614"/>
    </source>
</evidence>
<protein>
    <submittedName>
        <fullName evidence="1">Uncharacterized protein</fullName>
    </submittedName>
</protein>
<reference evidence="1 2" key="1">
    <citation type="submission" date="2016-10" db="EMBL/GenBank/DDBJ databases">
        <authorList>
            <person name="de Groot N.N."/>
        </authorList>
    </citation>
    <scope>NUCLEOTIDE SEQUENCE [LARGE SCALE GENOMIC DNA]</scope>
    <source>
        <strain evidence="1 2">CGMCC 4.1859</strain>
    </source>
</reference>
<proteinExistence type="predicted"/>
<evidence type="ECO:0000313" key="1">
    <source>
        <dbReference type="EMBL" id="SDE58466.1"/>
    </source>
</evidence>
<sequence length="31" mass="3406">MPTAAGSQAASLRTRALERFALWAKYTLPAR</sequence>
<gene>
    <name evidence="1" type="ORF">SAMN05216260_102470</name>
</gene>
<accession>A0A1G7E4S3</accession>
<organism evidence="1 2">
    <name type="scientific">Streptomyces griseoaurantiacus</name>
    <dbReference type="NCBI Taxonomy" id="68213"/>
    <lineage>
        <taxon>Bacteria</taxon>
        <taxon>Bacillati</taxon>
        <taxon>Actinomycetota</taxon>
        <taxon>Actinomycetes</taxon>
        <taxon>Kitasatosporales</taxon>
        <taxon>Streptomycetaceae</taxon>
        <taxon>Streptomyces</taxon>
        <taxon>Streptomyces aurantiacus group</taxon>
    </lineage>
</organism>
<dbReference type="Proteomes" id="UP000198614">
    <property type="component" value="Unassembled WGS sequence"/>
</dbReference>
<name>A0A1G7E4S3_9ACTN</name>
<dbReference type="AlphaFoldDB" id="A0A1G7E4S3"/>
<dbReference type="EMBL" id="FNAX01000002">
    <property type="protein sequence ID" value="SDE58466.1"/>
    <property type="molecule type" value="Genomic_DNA"/>
</dbReference>